<dbReference type="EMBL" id="FORF01000010">
    <property type="protein sequence ID" value="SFJ06745.1"/>
    <property type="molecule type" value="Genomic_DNA"/>
</dbReference>
<dbReference type="PANTHER" id="PTHR13789">
    <property type="entry name" value="MONOOXYGENASE"/>
    <property type="match status" value="1"/>
</dbReference>
<name>A0A1I3NC47_9HYPH</name>
<evidence type="ECO:0000313" key="8">
    <source>
        <dbReference type="Proteomes" id="UP000242763"/>
    </source>
</evidence>
<evidence type="ECO:0000256" key="5">
    <source>
        <dbReference type="ARBA" id="ARBA00023033"/>
    </source>
</evidence>
<proteinExistence type="predicted"/>
<dbReference type="SUPFAM" id="SSF51905">
    <property type="entry name" value="FAD/NAD(P)-binding domain"/>
    <property type="match status" value="1"/>
</dbReference>
<evidence type="ECO:0000256" key="4">
    <source>
        <dbReference type="ARBA" id="ARBA00023002"/>
    </source>
</evidence>
<sequence>MNRARRIAIAGAGIAGLTSALTLAVRGFSVELFERSPKVEEVGAGLQLSPNATHILRRLGVLSQLNDVAVRPQAIELLRANSLRKVASVPLGDAAQQRWGAPYLTVHRADLQQALLAAVNANPSIALHTGMLVSSYAPGGRINLTSQSGDEVRRDDFDLIVAADGVWSTLRKQIGGAEAGQYSGYLAWRAVVDRSTSPDIWKPAADRVTTLLSPHFHLVAYPLRCGELINLVVLAKGPPSAERWANVGNPEELTQLMRGADSRVLELIRSAGPWTTWPLHQVRPDGEWISPDGVVLVGDAAHAMTPFAAQGAAMAIEDAAVLADMLARHPQDRMTALRAFKAARIPRVLHAARRGAFNRFAWNAAGPIALGRDIVLSLRPPQSLAADMDWLYGWKEPAL</sequence>
<dbReference type="GO" id="GO:0004497">
    <property type="term" value="F:monooxygenase activity"/>
    <property type="evidence" value="ECO:0007669"/>
    <property type="project" value="UniProtKB-KW"/>
</dbReference>
<dbReference type="PRINTS" id="PR00420">
    <property type="entry name" value="RNGMNOXGNASE"/>
</dbReference>
<evidence type="ECO:0000259" key="6">
    <source>
        <dbReference type="Pfam" id="PF01494"/>
    </source>
</evidence>
<comment type="cofactor">
    <cofactor evidence="1">
        <name>FAD</name>
        <dbReference type="ChEBI" id="CHEBI:57692"/>
    </cofactor>
</comment>
<dbReference type="PANTHER" id="PTHR13789:SF318">
    <property type="entry name" value="GERANYLGERANYL DIPHOSPHATE REDUCTASE"/>
    <property type="match status" value="1"/>
</dbReference>
<evidence type="ECO:0000256" key="1">
    <source>
        <dbReference type="ARBA" id="ARBA00001974"/>
    </source>
</evidence>
<dbReference type="SUPFAM" id="SSF54373">
    <property type="entry name" value="FAD-linked reductases, C-terminal domain"/>
    <property type="match status" value="1"/>
</dbReference>
<dbReference type="STRING" id="1121003.SAMN03080618_02033"/>
<organism evidence="7 8">
    <name type="scientific">Aquamicrobium aerolatum DSM 21857</name>
    <dbReference type="NCBI Taxonomy" id="1121003"/>
    <lineage>
        <taxon>Bacteria</taxon>
        <taxon>Pseudomonadati</taxon>
        <taxon>Pseudomonadota</taxon>
        <taxon>Alphaproteobacteria</taxon>
        <taxon>Hyphomicrobiales</taxon>
        <taxon>Phyllobacteriaceae</taxon>
        <taxon>Aerobium</taxon>
    </lineage>
</organism>
<evidence type="ECO:0000256" key="3">
    <source>
        <dbReference type="ARBA" id="ARBA00022827"/>
    </source>
</evidence>
<keyword evidence="2" id="KW-0285">Flavoprotein</keyword>
<keyword evidence="8" id="KW-1185">Reference proteome</keyword>
<keyword evidence="4" id="KW-0560">Oxidoreductase</keyword>
<evidence type="ECO:0000256" key="2">
    <source>
        <dbReference type="ARBA" id="ARBA00022630"/>
    </source>
</evidence>
<dbReference type="RefSeq" id="WP_091521746.1">
    <property type="nucleotide sequence ID" value="NZ_FORF01000010.1"/>
</dbReference>
<evidence type="ECO:0000313" key="7">
    <source>
        <dbReference type="EMBL" id="SFJ06745.1"/>
    </source>
</evidence>
<dbReference type="Proteomes" id="UP000242763">
    <property type="component" value="Unassembled WGS sequence"/>
</dbReference>
<dbReference type="Gene3D" id="3.50.50.60">
    <property type="entry name" value="FAD/NAD(P)-binding domain"/>
    <property type="match status" value="1"/>
</dbReference>
<gene>
    <name evidence="7" type="ORF">SAMN03080618_02033</name>
</gene>
<dbReference type="InterPro" id="IPR036188">
    <property type="entry name" value="FAD/NAD-bd_sf"/>
</dbReference>
<protein>
    <submittedName>
        <fullName evidence="7">Salicylate hydroxylase</fullName>
    </submittedName>
</protein>
<dbReference type="InterPro" id="IPR050493">
    <property type="entry name" value="FAD-dep_Monooxygenase_BioMet"/>
</dbReference>
<dbReference type="OrthoDB" id="4230779at2"/>
<dbReference type="InterPro" id="IPR002938">
    <property type="entry name" value="FAD-bd"/>
</dbReference>
<feature type="domain" description="FAD-binding" evidence="6">
    <location>
        <begin position="7"/>
        <end position="331"/>
    </location>
</feature>
<reference evidence="8" key="1">
    <citation type="submission" date="2016-10" db="EMBL/GenBank/DDBJ databases">
        <authorList>
            <person name="Varghese N."/>
            <person name="Submissions S."/>
        </authorList>
    </citation>
    <scope>NUCLEOTIDE SEQUENCE [LARGE SCALE GENOMIC DNA]</scope>
    <source>
        <strain evidence="8">DSM 21857</strain>
    </source>
</reference>
<dbReference type="AlphaFoldDB" id="A0A1I3NC47"/>
<dbReference type="Pfam" id="PF01494">
    <property type="entry name" value="FAD_binding_3"/>
    <property type="match status" value="1"/>
</dbReference>
<keyword evidence="3" id="KW-0274">FAD</keyword>
<dbReference type="GO" id="GO:0071949">
    <property type="term" value="F:FAD binding"/>
    <property type="evidence" value="ECO:0007669"/>
    <property type="project" value="InterPro"/>
</dbReference>
<accession>A0A1I3NC47</accession>
<keyword evidence="5" id="KW-0503">Monooxygenase</keyword>